<protein>
    <submittedName>
        <fullName evidence="5">EF-hand domain-containing protein</fullName>
    </submittedName>
</protein>
<gene>
    <name evidence="3" type="ORF">EVEC_LOCUS7576</name>
</gene>
<evidence type="ECO:0000256" key="1">
    <source>
        <dbReference type="ARBA" id="ARBA00022837"/>
    </source>
</evidence>
<dbReference type="EMBL" id="UXUI01008985">
    <property type="protein sequence ID" value="VDD92825.1"/>
    <property type="molecule type" value="Genomic_DNA"/>
</dbReference>
<feature type="domain" description="EF-hand" evidence="2">
    <location>
        <begin position="29"/>
        <end position="64"/>
    </location>
</feature>
<dbReference type="SUPFAM" id="SSF47473">
    <property type="entry name" value="EF-hand"/>
    <property type="match status" value="1"/>
</dbReference>
<dbReference type="OrthoDB" id="191686at2759"/>
<evidence type="ECO:0000313" key="5">
    <source>
        <dbReference type="WBParaSite" id="EVEC_0000809201-mRNA-1"/>
    </source>
</evidence>
<dbReference type="PROSITE" id="PS00018">
    <property type="entry name" value="EF_HAND_1"/>
    <property type="match status" value="1"/>
</dbReference>
<dbReference type="Gene3D" id="1.10.238.10">
    <property type="entry name" value="EF-hand"/>
    <property type="match status" value="1"/>
</dbReference>
<name>A0A0N4VC15_ENTVE</name>
<dbReference type="InterPro" id="IPR002048">
    <property type="entry name" value="EF_hand_dom"/>
</dbReference>
<keyword evidence="1" id="KW-0106">Calcium</keyword>
<sequence>MHETVFEKVLTLAIYEMLGPEAKKATDVAPKEKAKTIFAKIDVNGDKQITQKEFVDGCLADKELFHILTNEGDR</sequence>
<accession>A0A0N4VC15</accession>
<dbReference type="InterPro" id="IPR011992">
    <property type="entry name" value="EF-hand-dom_pair"/>
</dbReference>
<dbReference type="GO" id="GO:0005509">
    <property type="term" value="F:calcium ion binding"/>
    <property type="evidence" value="ECO:0007669"/>
    <property type="project" value="InterPro"/>
</dbReference>
<dbReference type="AlphaFoldDB" id="A0A0N4VC15"/>
<dbReference type="PROSITE" id="PS50222">
    <property type="entry name" value="EF_HAND_2"/>
    <property type="match status" value="1"/>
</dbReference>
<reference evidence="5" key="1">
    <citation type="submission" date="2017-02" db="UniProtKB">
        <authorList>
            <consortium name="WormBaseParasite"/>
        </authorList>
    </citation>
    <scope>IDENTIFICATION</scope>
</reference>
<dbReference type="WBParaSite" id="EVEC_0000809201-mRNA-1">
    <property type="protein sequence ID" value="EVEC_0000809201-mRNA-1"/>
    <property type="gene ID" value="EVEC_0000809201"/>
</dbReference>
<organism evidence="5">
    <name type="scientific">Enterobius vermicularis</name>
    <name type="common">Human pinworm</name>
    <dbReference type="NCBI Taxonomy" id="51028"/>
    <lineage>
        <taxon>Eukaryota</taxon>
        <taxon>Metazoa</taxon>
        <taxon>Ecdysozoa</taxon>
        <taxon>Nematoda</taxon>
        <taxon>Chromadorea</taxon>
        <taxon>Rhabditida</taxon>
        <taxon>Spirurina</taxon>
        <taxon>Oxyuridomorpha</taxon>
        <taxon>Oxyuroidea</taxon>
        <taxon>Oxyuridae</taxon>
        <taxon>Enterobius</taxon>
    </lineage>
</organism>
<dbReference type="InterPro" id="IPR018247">
    <property type="entry name" value="EF_Hand_1_Ca_BS"/>
</dbReference>
<reference evidence="3 4" key="2">
    <citation type="submission" date="2018-10" db="EMBL/GenBank/DDBJ databases">
        <authorList>
            <consortium name="Pathogen Informatics"/>
        </authorList>
    </citation>
    <scope>NUCLEOTIDE SEQUENCE [LARGE SCALE GENOMIC DNA]</scope>
</reference>
<evidence type="ECO:0000313" key="3">
    <source>
        <dbReference type="EMBL" id="VDD92825.1"/>
    </source>
</evidence>
<dbReference type="Proteomes" id="UP000274131">
    <property type="component" value="Unassembled WGS sequence"/>
</dbReference>
<proteinExistence type="predicted"/>
<dbReference type="STRING" id="51028.A0A0N4VC15"/>
<evidence type="ECO:0000259" key="2">
    <source>
        <dbReference type="PROSITE" id="PS50222"/>
    </source>
</evidence>
<evidence type="ECO:0000313" key="4">
    <source>
        <dbReference type="Proteomes" id="UP000274131"/>
    </source>
</evidence>
<keyword evidence="4" id="KW-1185">Reference proteome</keyword>